<dbReference type="AlphaFoldDB" id="A0A9P1J1H3"/>
<proteinExistence type="predicted"/>
<evidence type="ECO:0000256" key="1">
    <source>
        <dbReference type="SAM" id="SignalP"/>
    </source>
</evidence>
<feature type="signal peptide" evidence="1">
    <location>
        <begin position="1"/>
        <end position="18"/>
    </location>
</feature>
<protein>
    <submittedName>
        <fullName evidence="2">Uncharacterized protein</fullName>
    </submittedName>
</protein>
<sequence>MCIKSILILFCLAQLVSASGYLKRADFDDPRMFSSAYGKRSGGGYLAAPGISDYDDQPTQKYIALRVRRHDFEDPRFMSMSFGKRSVIDEIHDYATNKRAEADDPRFYSGSFGKK</sequence>
<feature type="chain" id="PRO_5040285066" evidence="1">
    <location>
        <begin position="19"/>
        <end position="115"/>
    </location>
</feature>
<dbReference type="OrthoDB" id="5869001at2759"/>
<dbReference type="Proteomes" id="UP001152747">
    <property type="component" value="Unassembled WGS sequence"/>
</dbReference>
<comment type="caution">
    <text evidence="2">The sequence shown here is derived from an EMBL/GenBank/DDBJ whole genome shotgun (WGS) entry which is preliminary data.</text>
</comment>
<name>A0A9P1J1H3_9PELO</name>
<accession>A0A9P1J1H3</accession>
<evidence type="ECO:0000313" key="3">
    <source>
        <dbReference type="Proteomes" id="UP001152747"/>
    </source>
</evidence>
<dbReference type="EMBL" id="CANHGI010000006">
    <property type="protein sequence ID" value="CAI5454547.1"/>
    <property type="molecule type" value="Genomic_DNA"/>
</dbReference>
<keyword evidence="3" id="KW-1185">Reference proteome</keyword>
<evidence type="ECO:0000313" key="2">
    <source>
        <dbReference type="EMBL" id="CAI5454547.1"/>
    </source>
</evidence>
<reference evidence="2" key="1">
    <citation type="submission" date="2022-11" db="EMBL/GenBank/DDBJ databases">
        <authorList>
            <person name="Kikuchi T."/>
        </authorList>
    </citation>
    <scope>NUCLEOTIDE SEQUENCE</scope>
    <source>
        <strain evidence="2">PS1010</strain>
    </source>
</reference>
<organism evidence="2 3">
    <name type="scientific">Caenorhabditis angaria</name>
    <dbReference type="NCBI Taxonomy" id="860376"/>
    <lineage>
        <taxon>Eukaryota</taxon>
        <taxon>Metazoa</taxon>
        <taxon>Ecdysozoa</taxon>
        <taxon>Nematoda</taxon>
        <taxon>Chromadorea</taxon>
        <taxon>Rhabditida</taxon>
        <taxon>Rhabditina</taxon>
        <taxon>Rhabditomorpha</taxon>
        <taxon>Rhabditoidea</taxon>
        <taxon>Rhabditidae</taxon>
        <taxon>Peloderinae</taxon>
        <taxon>Caenorhabditis</taxon>
    </lineage>
</organism>
<gene>
    <name evidence="2" type="ORF">CAMP_LOCUS17184</name>
</gene>
<keyword evidence="1" id="KW-0732">Signal</keyword>